<evidence type="ECO:0000256" key="6">
    <source>
        <dbReference type="ARBA" id="ARBA00025774"/>
    </source>
</evidence>
<keyword evidence="3" id="KW-0159">Chromosome partition</keyword>
<keyword evidence="2" id="KW-0808">Transferase</keyword>
<dbReference type="InterPro" id="IPR000182">
    <property type="entry name" value="GNAT_dom"/>
</dbReference>
<dbReference type="InterPro" id="IPR045141">
    <property type="entry name" value="NAA60-like"/>
</dbReference>
<dbReference type="EC" id="2.3.1.259" evidence="7"/>
<evidence type="ECO:0000256" key="9">
    <source>
        <dbReference type="ARBA" id="ARBA00048017"/>
    </source>
</evidence>
<evidence type="ECO:0000256" key="1">
    <source>
        <dbReference type="ARBA" id="ARBA00013184"/>
    </source>
</evidence>
<evidence type="ECO:0000256" key="4">
    <source>
        <dbReference type="ARBA" id="ARBA00022853"/>
    </source>
</evidence>
<evidence type="ECO:0000256" key="5">
    <source>
        <dbReference type="ARBA" id="ARBA00023315"/>
    </source>
</evidence>
<proteinExistence type="inferred from homology"/>
<protein>
    <recommendedName>
        <fullName evidence="8">N-alpha-acetyltransferase 60</fullName>
        <ecNumber evidence="7">2.3.1.259</ecNumber>
        <ecNumber evidence="1">2.3.1.48</ecNumber>
    </recommendedName>
</protein>
<dbReference type="Gene3D" id="3.40.630.30">
    <property type="match status" value="1"/>
</dbReference>
<dbReference type="Pfam" id="PF00583">
    <property type="entry name" value="Acetyltransf_1"/>
    <property type="match status" value="1"/>
</dbReference>
<evidence type="ECO:0000256" key="2">
    <source>
        <dbReference type="ARBA" id="ARBA00022679"/>
    </source>
</evidence>
<dbReference type="GO" id="GO:0000139">
    <property type="term" value="C:Golgi membrane"/>
    <property type="evidence" value="ECO:0007669"/>
    <property type="project" value="TreeGrafter"/>
</dbReference>
<organism evidence="12">
    <name type="scientific">Fabrea salina</name>
    <dbReference type="NCBI Taxonomy" id="342563"/>
    <lineage>
        <taxon>Eukaryota</taxon>
        <taxon>Sar</taxon>
        <taxon>Alveolata</taxon>
        <taxon>Ciliophora</taxon>
        <taxon>Postciliodesmatophora</taxon>
        <taxon>Heterotrichea</taxon>
        <taxon>Heterotrichida</taxon>
        <taxon>Fabreidae</taxon>
        <taxon>Fabrea</taxon>
    </lineage>
</organism>
<dbReference type="PANTHER" id="PTHR14744:SF15">
    <property type="entry name" value="N-ALPHA-ACETYLTRANSFERASE 60"/>
    <property type="match status" value="1"/>
</dbReference>
<reference evidence="12" key="1">
    <citation type="submission" date="2021-01" db="EMBL/GenBank/DDBJ databases">
        <authorList>
            <person name="Corre E."/>
            <person name="Pelletier E."/>
            <person name="Niang G."/>
            <person name="Scheremetjew M."/>
            <person name="Finn R."/>
            <person name="Kale V."/>
            <person name="Holt S."/>
            <person name="Cochrane G."/>
            <person name="Meng A."/>
            <person name="Brown T."/>
            <person name="Cohen L."/>
        </authorList>
    </citation>
    <scope>NUCLEOTIDE SEQUENCE</scope>
</reference>
<evidence type="ECO:0000259" key="11">
    <source>
        <dbReference type="PROSITE" id="PS51186"/>
    </source>
</evidence>
<evidence type="ECO:0000256" key="7">
    <source>
        <dbReference type="ARBA" id="ARBA00026111"/>
    </source>
</evidence>
<evidence type="ECO:0000313" key="12">
    <source>
        <dbReference type="EMBL" id="CAE0317295.1"/>
    </source>
</evidence>
<feature type="domain" description="N-acetyltransferase" evidence="11">
    <location>
        <begin position="48"/>
        <end position="210"/>
    </location>
</feature>
<keyword evidence="4" id="KW-0156">Chromatin regulator</keyword>
<dbReference type="GO" id="GO:0007059">
    <property type="term" value="P:chromosome segregation"/>
    <property type="evidence" value="ECO:0007669"/>
    <property type="project" value="UniProtKB-KW"/>
</dbReference>
<gene>
    <name evidence="12" type="ORF">FSAL1345_LOCUS564</name>
</gene>
<dbReference type="PROSITE" id="PS51186">
    <property type="entry name" value="GNAT"/>
    <property type="match status" value="1"/>
</dbReference>
<dbReference type="PANTHER" id="PTHR14744">
    <property type="entry name" value="N-ALPHA-ACETYLTRANSFERASE 60"/>
    <property type="match status" value="1"/>
</dbReference>
<dbReference type="GO" id="GO:0120518">
    <property type="term" value="F:protein N-terminal-methionine acetyltransferase activity"/>
    <property type="evidence" value="ECO:0007669"/>
    <property type="project" value="UniProtKB-EC"/>
</dbReference>
<comment type="catalytic activity">
    <reaction evidence="9">
        <text>L-lysyl-[protein] + acetyl-CoA = N(6)-acetyl-L-lysyl-[protein] + CoA + H(+)</text>
        <dbReference type="Rhea" id="RHEA:45948"/>
        <dbReference type="Rhea" id="RHEA-COMP:9752"/>
        <dbReference type="Rhea" id="RHEA-COMP:10731"/>
        <dbReference type="ChEBI" id="CHEBI:15378"/>
        <dbReference type="ChEBI" id="CHEBI:29969"/>
        <dbReference type="ChEBI" id="CHEBI:57287"/>
        <dbReference type="ChEBI" id="CHEBI:57288"/>
        <dbReference type="ChEBI" id="CHEBI:61930"/>
        <dbReference type="EC" id="2.3.1.48"/>
    </reaction>
</comment>
<evidence type="ECO:0000256" key="8">
    <source>
        <dbReference type="ARBA" id="ARBA00026144"/>
    </source>
</evidence>
<dbReference type="GO" id="GO:0004402">
    <property type="term" value="F:histone acetyltransferase activity"/>
    <property type="evidence" value="ECO:0007669"/>
    <property type="project" value="TreeGrafter"/>
</dbReference>
<evidence type="ECO:0000256" key="10">
    <source>
        <dbReference type="ARBA" id="ARBA00048848"/>
    </source>
</evidence>
<accession>A0A7S3MPU5</accession>
<dbReference type="CDD" id="cd04301">
    <property type="entry name" value="NAT_SF"/>
    <property type="match status" value="1"/>
</dbReference>
<dbReference type="EMBL" id="HBIF01000650">
    <property type="protein sequence ID" value="CAE0317295.1"/>
    <property type="molecule type" value="Transcribed_RNA"/>
</dbReference>
<dbReference type="InterPro" id="IPR016181">
    <property type="entry name" value="Acyl_CoA_acyltransferase"/>
</dbReference>
<evidence type="ECO:0000256" key="3">
    <source>
        <dbReference type="ARBA" id="ARBA00022829"/>
    </source>
</evidence>
<comment type="catalytic activity">
    <reaction evidence="10">
        <text>N-terminal L-methionyl-[transmembrane protein] + acetyl-CoA = N-terminal N(alpha)-acetyl-L-methionyl-[transmembrane protein] + CoA + H(+)</text>
        <dbReference type="Rhea" id="RHEA:50604"/>
        <dbReference type="Rhea" id="RHEA-COMP:12745"/>
        <dbReference type="Rhea" id="RHEA-COMP:12746"/>
        <dbReference type="ChEBI" id="CHEBI:15378"/>
        <dbReference type="ChEBI" id="CHEBI:57287"/>
        <dbReference type="ChEBI" id="CHEBI:57288"/>
        <dbReference type="ChEBI" id="CHEBI:64731"/>
        <dbReference type="ChEBI" id="CHEBI:133414"/>
        <dbReference type="EC" id="2.3.1.259"/>
    </reaction>
</comment>
<dbReference type="AlphaFoldDB" id="A0A7S3MPU5"/>
<keyword evidence="5" id="KW-0012">Acyltransferase</keyword>
<dbReference type="EC" id="2.3.1.48" evidence="1"/>
<comment type="similarity">
    <text evidence="6">Belongs to the acetyltransferase family. NAA60 subfamily.</text>
</comment>
<sequence>MNQKLGCNSLKMYTRSGAYPPGIKTNLESDSHKWILKNFSSLNSNLKLEYKSLTEEDIPEIRSLHKEWFPVSYSENFFEEIGGSLSSVAAVINPKDYGDYSTNHSVICGSILFKITDQKNPKFHNTCYISTFGVVEALRGKGIAKELILECKRVCRSYSVSQMSLNVITYNTQAIKFYEKIGFTKSRTKSNHYLIEGETFDAFEYVYSLRRQSNISFFLKSFLPKYIKSIFNA</sequence>
<dbReference type="SUPFAM" id="SSF55729">
    <property type="entry name" value="Acyl-CoA N-acyltransferases (Nat)"/>
    <property type="match status" value="1"/>
</dbReference>
<name>A0A7S3MPU5_9CILI</name>